<evidence type="ECO:0000256" key="2">
    <source>
        <dbReference type="HAMAP-Rule" id="MF_00386"/>
    </source>
</evidence>
<dbReference type="NCBIfam" id="TIGR00278">
    <property type="entry name" value="membrane protein insertion efficiency factor YidD"/>
    <property type="match status" value="1"/>
</dbReference>
<sequence>MSERAFYLKRIVIGLIRVYQKFISPLFPPTCRFYPTCSAYFIQAVEKYGVVKGSFLGIKRILKCHPFHPGGYDPLK</sequence>
<dbReference type="GO" id="GO:0005886">
    <property type="term" value="C:plasma membrane"/>
    <property type="evidence" value="ECO:0007669"/>
    <property type="project" value="UniProtKB-SubCell"/>
</dbReference>
<accession>A0A410PYJ6</accession>
<dbReference type="InterPro" id="IPR002696">
    <property type="entry name" value="Membr_insert_effic_factor_YidD"/>
</dbReference>
<comment type="subcellular location">
    <subcellularLocation>
        <location evidence="2">Cell membrane</location>
        <topology evidence="2">Peripheral membrane protein</topology>
        <orientation evidence="2">Cytoplasmic side</orientation>
    </subcellularLocation>
</comment>
<dbReference type="Proteomes" id="UP000287601">
    <property type="component" value="Chromosome"/>
</dbReference>
<keyword evidence="2" id="KW-1003">Cell membrane</keyword>
<organism evidence="3 4">
    <name type="scientific">Aminipila luticellarii</name>
    <dbReference type="NCBI Taxonomy" id="2507160"/>
    <lineage>
        <taxon>Bacteria</taxon>
        <taxon>Bacillati</taxon>
        <taxon>Bacillota</taxon>
        <taxon>Clostridia</taxon>
        <taxon>Peptostreptococcales</taxon>
        <taxon>Anaerovoracaceae</taxon>
        <taxon>Aminipila</taxon>
    </lineage>
</organism>
<keyword evidence="1 2" id="KW-0472">Membrane</keyword>
<dbReference type="OrthoDB" id="9801753at2"/>
<dbReference type="PANTHER" id="PTHR33383:SF1">
    <property type="entry name" value="MEMBRANE PROTEIN INSERTION EFFICIENCY FACTOR-RELATED"/>
    <property type="match status" value="1"/>
</dbReference>
<name>A0A410PYJ6_9FIRM</name>
<comment type="function">
    <text evidence="2">Could be involved in insertion of integral membrane proteins into the membrane.</text>
</comment>
<dbReference type="PANTHER" id="PTHR33383">
    <property type="entry name" value="MEMBRANE PROTEIN INSERTION EFFICIENCY FACTOR-RELATED"/>
    <property type="match status" value="1"/>
</dbReference>
<dbReference type="Pfam" id="PF01809">
    <property type="entry name" value="YidD"/>
    <property type="match status" value="1"/>
</dbReference>
<proteinExistence type="inferred from homology"/>
<keyword evidence="4" id="KW-1185">Reference proteome</keyword>
<gene>
    <name evidence="3" type="primary">yidD</name>
    <name evidence="3" type="ORF">EQM06_12800</name>
</gene>
<dbReference type="EMBL" id="CP035281">
    <property type="protein sequence ID" value="QAT44029.1"/>
    <property type="molecule type" value="Genomic_DNA"/>
</dbReference>
<evidence type="ECO:0000256" key="1">
    <source>
        <dbReference type="ARBA" id="ARBA00023136"/>
    </source>
</evidence>
<evidence type="ECO:0000313" key="4">
    <source>
        <dbReference type="Proteomes" id="UP000287601"/>
    </source>
</evidence>
<comment type="similarity">
    <text evidence="2">Belongs to the UPF0161 family.</text>
</comment>
<dbReference type="SMART" id="SM01234">
    <property type="entry name" value="Haemolytic"/>
    <property type="match status" value="1"/>
</dbReference>
<dbReference type="KEGG" id="amij:EQM06_12800"/>
<dbReference type="HAMAP" id="MF_00386">
    <property type="entry name" value="UPF0161_YidD"/>
    <property type="match status" value="1"/>
</dbReference>
<protein>
    <recommendedName>
        <fullName evidence="2">Putative membrane protein insertion efficiency factor</fullName>
    </recommendedName>
</protein>
<evidence type="ECO:0000313" key="3">
    <source>
        <dbReference type="EMBL" id="QAT44029.1"/>
    </source>
</evidence>
<dbReference type="AlphaFoldDB" id="A0A410PYJ6"/>
<reference evidence="3 4" key="1">
    <citation type="submission" date="2019-01" db="EMBL/GenBank/DDBJ databases">
        <title>Draft genomes of a novel of Aminipila strains.</title>
        <authorList>
            <person name="Ma S."/>
        </authorList>
    </citation>
    <scope>NUCLEOTIDE SEQUENCE [LARGE SCALE GENOMIC DNA]</scope>
    <source>
        <strain evidence="4">JN-39</strain>
    </source>
</reference>